<evidence type="ECO:0000313" key="2">
    <source>
        <dbReference type="Proteomes" id="UP000007115"/>
    </source>
</evidence>
<dbReference type="EMBL" id="ABDF02000091">
    <property type="protein sequence ID" value="EHK16162.1"/>
    <property type="molecule type" value="Genomic_DNA"/>
</dbReference>
<accession>G9NBF7</accession>
<gene>
    <name evidence="1" type="ORF">TRIVIDRAFT_217162</name>
</gene>
<organism evidence="1 2">
    <name type="scientific">Hypocrea virens (strain Gv29-8 / FGSC 10586)</name>
    <name type="common">Gliocladium virens</name>
    <name type="synonym">Trichoderma virens</name>
    <dbReference type="NCBI Taxonomy" id="413071"/>
    <lineage>
        <taxon>Eukaryota</taxon>
        <taxon>Fungi</taxon>
        <taxon>Dikarya</taxon>
        <taxon>Ascomycota</taxon>
        <taxon>Pezizomycotina</taxon>
        <taxon>Sordariomycetes</taxon>
        <taxon>Hypocreomycetidae</taxon>
        <taxon>Hypocreales</taxon>
        <taxon>Hypocreaceae</taxon>
        <taxon>Trichoderma</taxon>
    </lineage>
</organism>
<comment type="caution">
    <text evidence="1">The sequence shown here is derived from an EMBL/GenBank/DDBJ whole genome shotgun (WGS) entry which is preliminary data.</text>
</comment>
<sequence length="128" mass="14696">MSRKHSKPNAAIVNAAVKSETSSQRISSFFHLRERELPRQRRQDILTNANKDLPRKTSHILQTGFNIFCFPFLFLTPHFPAKRIEPNTFIPPNTPLLSRPGLPCMYKKAELSQFVVVTVVSGRQTWGY</sequence>
<dbReference type="InParanoid" id="G9NBF7"/>
<evidence type="ECO:0000313" key="1">
    <source>
        <dbReference type="EMBL" id="EHK16162.1"/>
    </source>
</evidence>
<dbReference type="Proteomes" id="UP000007115">
    <property type="component" value="Unassembled WGS sequence"/>
</dbReference>
<dbReference type="GeneID" id="25791244"/>
<proteinExistence type="predicted"/>
<dbReference type="OrthoDB" id="10565707at2759"/>
<dbReference type="HOGENOM" id="CLU_1959887_0_0_1"/>
<name>G9NBF7_HYPVG</name>
<keyword evidence="2" id="KW-1185">Reference proteome</keyword>
<protein>
    <submittedName>
        <fullName evidence="1">Uncharacterized protein</fullName>
    </submittedName>
</protein>
<dbReference type="VEuPathDB" id="FungiDB:TRIVIDRAFT_217162"/>
<reference evidence="1 2" key="1">
    <citation type="journal article" date="2011" name="Genome Biol.">
        <title>Comparative genome sequence analysis underscores mycoparasitism as the ancestral life style of Trichoderma.</title>
        <authorList>
            <person name="Kubicek C.P."/>
            <person name="Herrera-Estrella A."/>
            <person name="Seidl-Seiboth V."/>
            <person name="Martinez D.A."/>
            <person name="Druzhinina I.S."/>
            <person name="Thon M."/>
            <person name="Zeilinger S."/>
            <person name="Casas-Flores S."/>
            <person name="Horwitz B.A."/>
            <person name="Mukherjee P.K."/>
            <person name="Mukherjee M."/>
            <person name="Kredics L."/>
            <person name="Alcaraz L.D."/>
            <person name="Aerts A."/>
            <person name="Antal Z."/>
            <person name="Atanasova L."/>
            <person name="Cervantes-Badillo M.G."/>
            <person name="Challacombe J."/>
            <person name="Chertkov O."/>
            <person name="McCluskey K."/>
            <person name="Coulpier F."/>
            <person name="Deshpande N."/>
            <person name="von Doehren H."/>
            <person name="Ebbole D.J."/>
            <person name="Esquivel-Naranjo E.U."/>
            <person name="Fekete E."/>
            <person name="Flipphi M."/>
            <person name="Glaser F."/>
            <person name="Gomez-Rodriguez E.Y."/>
            <person name="Gruber S."/>
            <person name="Han C."/>
            <person name="Henrissat B."/>
            <person name="Hermosa R."/>
            <person name="Hernandez-Onate M."/>
            <person name="Karaffa L."/>
            <person name="Kosti I."/>
            <person name="Le Crom S."/>
            <person name="Lindquist E."/>
            <person name="Lucas S."/>
            <person name="Luebeck M."/>
            <person name="Luebeck P.S."/>
            <person name="Margeot A."/>
            <person name="Metz B."/>
            <person name="Misra M."/>
            <person name="Nevalainen H."/>
            <person name="Omann M."/>
            <person name="Packer N."/>
            <person name="Perrone G."/>
            <person name="Uresti-Rivera E.E."/>
            <person name="Salamov A."/>
            <person name="Schmoll M."/>
            <person name="Seiboth B."/>
            <person name="Shapiro H."/>
            <person name="Sukno S."/>
            <person name="Tamayo-Ramos J.A."/>
            <person name="Tisch D."/>
            <person name="Wiest A."/>
            <person name="Wilkinson H.H."/>
            <person name="Zhang M."/>
            <person name="Coutinho P.M."/>
            <person name="Kenerley C.M."/>
            <person name="Monte E."/>
            <person name="Baker S.E."/>
            <person name="Grigoriev I.V."/>
        </authorList>
    </citation>
    <scope>NUCLEOTIDE SEQUENCE [LARGE SCALE GENOMIC DNA]</scope>
    <source>
        <strain evidence="2">Gv29-8 / FGSC 10586</strain>
    </source>
</reference>
<dbReference type="RefSeq" id="XP_013950358.1">
    <property type="nucleotide sequence ID" value="XM_014094883.1"/>
</dbReference>
<dbReference type="AlphaFoldDB" id="G9NBF7"/>